<evidence type="ECO:0000256" key="1">
    <source>
        <dbReference type="ARBA" id="ARBA00001946"/>
    </source>
</evidence>
<dbReference type="PANTHER" id="PTHR11236">
    <property type="entry name" value="AMINOBENZOATE/ANTHRANILATE SYNTHASE"/>
    <property type="match status" value="1"/>
</dbReference>
<dbReference type="SUPFAM" id="SSF56322">
    <property type="entry name" value="ADC synthase"/>
    <property type="match status" value="1"/>
</dbReference>
<evidence type="ECO:0000259" key="10">
    <source>
        <dbReference type="Pfam" id="PF04715"/>
    </source>
</evidence>
<dbReference type="Gene3D" id="3.60.120.10">
    <property type="entry name" value="Anthranilate synthase"/>
    <property type="match status" value="1"/>
</dbReference>
<comment type="cofactor">
    <cofactor evidence="1">
        <name>Mg(2+)</name>
        <dbReference type="ChEBI" id="CHEBI:18420"/>
    </cofactor>
</comment>
<keyword evidence="6" id="KW-0456">Lyase</keyword>
<evidence type="ECO:0000256" key="4">
    <source>
        <dbReference type="ARBA" id="ARBA00022723"/>
    </source>
</evidence>
<reference evidence="11 12" key="1">
    <citation type="submission" date="2020-11" db="EMBL/GenBank/DDBJ databases">
        <title>P. mediterranea TC4 genome.</title>
        <authorList>
            <person name="Molmeret M."/>
        </authorList>
    </citation>
    <scope>NUCLEOTIDE SEQUENCE [LARGE SCALE GENOMIC DNA]</scope>
    <source>
        <strain evidence="11 12">TC4</strain>
    </source>
</reference>
<name>A0ABS0A3P2_9FLAO</name>
<dbReference type="Proteomes" id="UP001194729">
    <property type="component" value="Unassembled WGS sequence"/>
</dbReference>
<organism evidence="11 12">
    <name type="scientific">Nonlabens mediterrranea</name>
    <dbReference type="NCBI Taxonomy" id="1419947"/>
    <lineage>
        <taxon>Bacteria</taxon>
        <taxon>Pseudomonadati</taxon>
        <taxon>Bacteroidota</taxon>
        <taxon>Flavobacteriia</taxon>
        <taxon>Flavobacteriales</taxon>
        <taxon>Flavobacteriaceae</taxon>
        <taxon>Nonlabens</taxon>
    </lineage>
</organism>
<dbReference type="PANTHER" id="PTHR11236:SF48">
    <property type="entry name" value="ISOCHORISMATE SYNTHASE MENF"/>
    <property type="match status" value="1"/>
</dbReference>
<accession>A0ABS0A3P2</accession>
<keyword evidence="5" id="KW-0460">Magnesium</keyword>
<comment type="subunit">
    <text evidence="2">Heterotetramer consisting of two non-identical subunits: a beta subunit (TrpG) and a large alpha subunit (TrpE).</text>
</comment>
<evidence type="ECO:0000313" key="11">
    <source>
        <dbReference type="EMBL" id="MBF4983992.1"/>
    </source>
</evidence>
<proteinExistence type="predicted"/>
<keyword evidence="12" id="KW-1185">Reference proteome</keyword>
<evidence type="ECO:0000256" key="2">
    <source>
        <dbReference type="ARBA" id="ARBA00011575"/>
    </source>
</evidence>
<evidence type="ECO:0000313" key="12">
    <source>
        <dbReference type="Proteomes" id="UP001194729"/>
    </source>
</evidence>
<dbReference type="EMBL" id="JADKYU010000331">
    <property type="protein sequence ID" value="MBF4983992.1"/>
    <property type="molecule type" value="Genomic_DNA"/>
</dbReference>
<evidence type="ECO:0000256" key="8">
    <source>
        <dbReference type="ARBA" id="ARBA00047683"/>
    </source>
</evidence>
<dbReference type="Pfam" id="PF00425">
    <property type="entry name" value="Chorismate_bind"/>
    <property type="match status" value="1"/>
</dbReference>
<evidence type="ECO:0000259" key="9">
    <source>
        <dbReference type="Pfam" id="PF00425"/>
    </source>
</evidence>
<protein>
    <recommendedName>
        <fullName evidence="3">Anthranilate synthase component 1</fullName>
    </recommendedName>
</protein>
<dbReference type="InterPro" id="IPR019999">
    <property type="entry name" value="Anth_synth_I-like"/>
</dbReference>
<comment type="catalytic activity">
    <reaction evidence="8">
        <text>chorismate + L-glutamine = anthranilate + pyruvate + L-glutamate + H(+)</text>
        <dbReference type="Rhea" id="RHEA:21732"/>
        <dbReference type="ChEBI" id="CHEBI:15361"/>
        <dbReference type="ChEBI" id="CHEBI:15378"/>
        <dbReference type="ChEBI" id="CHEBI:16567"/>
        <dbReference type="ChEBI" id="CHEBI:29748"/>
        <dbReference type="ChEBI" id="CHEBI:29985"/>
        <dbReference type="ChEBI" id="CHEBI:58359"/>
        <dbReference type="EC" id="4.1.3.27"/>
    </reaction>
</comment>
<comment type="caution">
    <text evidence="11">The sequence shown here is derived from an EMBL/GenBank/DDBJ whole genome shotgun (WGS) entry which is preliminary data.</text>
</comment>
<dbReference type="Pfam" id="PF04715">
    <property type="entry name" value="Anth_synt_I_N"/>
    <property type="match status" value="1"/>
</dbReference>
<evidence type="ECO:0000256" key="7">
    <source>
        <dbReference type="ARBA" id="ARBA00025634"/>
    </source>
</evidence>
<evidence type="ECO:0000256" key="6">
    <source>
        <dbReference type="ARBA" id="ARBA00023239"/>
    </source>
</evidence>
<evidence type="ECO:0000256" key="3">
    <source>
        <dbReference type="ARBA" id="ARBA00020653"/>
    </source>
</evidence>
<comment type="function">
    <text evidence="7">Part of a heterotetrameric complex that catalyzes the two-step biosynthesis of anthranilate, an intermediate in the biosynthesis of L-tryptophan. In the first step, the glutamine-binding beta subunit (TrpG) of anthranilate synthase (AS) provides the glutamine amidotransferase activity which generates ammonia as a substrate that, along with chorismate, is used in the second step, catalyzed by the large alpha subunit of AS (TrpE) to produce anthranilate. In the absence of TrpG, TrpE can synthesize anthranilate directly from chorismate and high concentrations of ammonia.</text>
</comment>
<keyword evidence="4" id="KW-0479">Metal-binding</keyword>
<feature type="domain" description="Chorismate-utilising enzyme C-terminal" evidence="9">
    <location>
        <begin position="202"/>
        <end position="452"/>
    </location>
</feature>
<feature type="domain" description="Anthranilate synthase component I N-terminal" evidence="10">
    <location>
        <begin position="16"/>
        <end position="161"/>
    </location>
</feature>
<evidence type="ECO:0000256" key="5">
    <source>
        <dbReference type="ARBA" id="ARBA00022842"/>
    </source>
</evidence>
<sequence length="469" mass="53374">MHHYKAKSTQQTILADMLTPVAIYMRLRDKYPGSILLESNEYGERSNSYSFICCNPVAQFSVTNTKIESQFPDGTIEHSDFSSSYDLASGLTQFKNSFKHANTDLPFPNHGLFGYLGFDAVQLFESLEFRFRESDNNIPLAHYQVFQNVMVFDHYHNQLHVFEHLYDGKNSNMRELLSVIKHKDVAQYSFETSGDETSEMTDENFQNLVEKGKEHCRRGDVFQIVLSRKFSQEFKGDDFNVYRELRAINPSPYLFYFDYGNFRIFGSSPEAQLIIKGDHASIQPIAGTYKRTGNDSADLKAAEELKKDPKETAEHVMLVDLARNDLSRHARDVSVTDYQNIHFYSHVIHMVSKVTGRINEDDKIKLIGDTFPAGTLSGAPKYKAMQLIDEYEKSSRSFYGGAIGYLGFDGNFNHAIIIRSILSQGKTLNFRAGAGVVVHSNLNDETQEVYNKTNALRKAINQATQNHSL</sequence>
<dbReference type="InterPro" id="IPR006805">
    <property type="entry name" value="Anth_synth_I_N"/>
</dbReference>
<dbReference type="InterPro" id="IPR005801">
    <property type="entry name" value="ADC_synthase"/>
</dbReference>
<dbReference type="InterPro" id="IPR015890">
    <property type="entry name" value="Chorismate_C"/>
</dbReference>
<gene>
    <name evidence="11" type="ORF">FNJ87_06475</name>
</gene>
<dbReference type="PRINTS" id="PR00095">
    <property type="entry name" value="ANTSNTHASEI"/>
</dbReference>